<protein>
    <submittedName>
        <fullName evidence="2">Uncharacterized protein</fullName>
    </submittedName>
</protein>
<evidence type="ECO:0000313" key="3">
    <source>
        <dbReference type="Proteomes" id="UP000234585"/>
    </source>
</evidence>
<organism evidence="2 3">
    <name type="scientific">Aspergillus candidus</name>
    <dbReference type="NCBI Taxonomy" id="41067"/>
    <lineage>
        <taxon>Eukaryota</taxon>
        <taxon>Fungi</taxon>
        <taxon>Dikarya</taxon>
        <taxon>Ascomycota</taxon>
        <taxon>Pezizomycotina</taxon>
        <taxon>Eurotiomycetes</taxon>
        <taxon>Eurotiomycetidae</taxon>
        <taxon>Eurotiales</taxon>
        <taxon>Aspergillaceae</taxon>
        <taxon>Aspergillus</taxon>
        <taxon>Aspergillus subgen. Circumdati</taxon>
    </lineage>
</organism>
<dbReference type="GeneID" id="36518980"/>
<dbReference type="Proteomes" id="UP000234585">
    <property type="component" value="Unassembled WGS sequence"/>
</dbReference>
<evidence type="ECO:0000313" key="2">
    <source>
        <dbReference type="EMBL" id="PLB40094.1"/>
    </source>
</evidence>
<dbReference type="EMBL" id="KZ559126">
    <property type="protein sequence ID" value="PLB40094.1"/>
    <property type="molecule type" value="Genomic_DNA"/>
</dbReference>
<dbReference type="AlphaFoldDB" id="A0A2I2FHJ9"/>
<accession>A0A2I2FHJ9</accession>
<gene>
    <name evidence="2" type="ORF">BDW47DRAFT_102232</name>
</gene>
<dbReference type="RefSeq" id="XP_024674106.1">
    <property type="nucleotide sequence ID" value="XM_024811820.1"/>
</dbReference>
<keyword evidence="3" id="KW-1185">Reference proteome</keyword>
<reference evidence="2 3" key="1">
    <citation type="submission" date="2017-12" db="EMBL/GenBank/DDBJ databases">
        <authorList>
            <consortium name="DOE Joint Genome Institute"/>
            <person name="Haridas S."/>
            <person name="Kjaerbolling I."/>
            <person name="Vesth T.C."/>
            <person name="Frisvad J.C."/>
            <person name="Nybo J.L."/>
            <person name="Theobald S."/>
            <person name="Kuo A."/>
            <person name="Bowyer P."/>
            <person name="Matsuda Y."/>
            <person name="Mondo S."/>
            <person name="Lyhne E.K."/>
            <person name="Kogle M.E."/>
            <person name="Clum A."/>
            <person name="Lipzen A."/>
            <person name="Salamov A."/>
            <person name="Ngan C.Y."/>
            <person name="Daum C."/>
            <person name="Chiniquy J."/>
            <person name="Barry K."/>
            <person name="LaButti K."/>
            <person name="Simmons B.A."/>
            <person name="Magnuson J.K."/>
            <person name="Mortensen U.H."/>
            <person name="Larsen T.O."/>
            <person name="Grigoriev I.V."/>
            <person name="Baker S.E."/>
            <person name="Andersen M.R."/>
            <person name="Nordberg H.P."/>
            <person name="Cantor M.N."/>
            <person name="Hua S.X."/>
        </authorList>
    </citation>
    <scope>NUCLEOTIDE SEQUENCE [LARGE SCALE GENOMIC DNA]</scope>
    <source>
        <strain evidence="2 3">CBS 102.13</strain>
    </source>
</reference>
<name>A0A2I2FHJ9_ASPCN</name>
<dbReference type="OrthoDB" id="4155294at2759"/>
<evidence type="ECO:0000256" key="1">
    <source>
        <dbReference type="SAM" id="MobiDB-lite"/>
    </source>
</evidence>
<feature type="region of interest" description="Disordered" evidence="1">
    <location>
        <begin position="1"/>
        <end position="34"/>
    </location>
</feature>
<dbReference type="STRING" id="41067.A0A2I2FHJ9"/>
<proteinExistence type="predicted"/>
<sequence>MSSSPSSGEILLVSPQQSSSPKKRKITPSPESSASKKFLIISPVHQVQPQPLTAPSSFSRSLASDLFPKDGAIIELQRPLYHSHHSHPEPVGEPTETTPNLPASRQIIFEFDLRKSPSKFFEHSSNRYLLSVFPGAHRVDFDERFLVYHFKTLPPKPWPKQVAGVPCYLTDNESDFGPSIPIRRPGRSRIALSEHLDLRDNEPAVDLVFNLVKDFFAHISIQITEIQYWGYVVIIVLEAAGGVDDLLSRVPRSVAQCNCFYLYEEEMCRPRSLSALRMKAASPRADQVDNSQYQILRPGVSLSSGKDLDKDFERLSSSGVLIKDNLGVQFMTVAAHGFPGSPLGAKVYHPNHAGNKIGEVIMGLTHTDVGLVRLDPGVEFINEPFENTIIPTPPFKFAGFSRAAETRVGDNIFLDSPFSGFLEGTRSSHSLLCVPSDDPLEPEQLWIRCQWHYMGQGSHEAIVDGVCGSAIWDRNHKVVGFFRYAPTSGLFVDYSLSIAADHLLDKGYSMV</sequence>